<accession>A0A5C6TZW2</accession>
<dbReference type="GO" id="GO:0016491">
    <property type="term" value="F:oxidoreductase activity"/>
    <property type="evidence" value="ECO:0007669"/>
    <property type="project" value="InterPro"/>
</dbReference>
<dbReference type="PANTHER" id="PTHR43563">
    <property type="entry name" value="AMINE OXIDASE"/>
    <property type="match status" value="1"/>
</dbReference>
<dbReference type="AlphaFoldDB" id="A0A5C6TZW2"/>
<comment type="caution">
    <text evidence="3">The sequence shown here is derived from an EMBL/GenBank/DDBJ whole genome shotgun (WGS) entry which is preliminary data.</text>
</comment>
<dbReference type="Pfam" id="PF01593">
    <property type="entry name" value="Amino_oxidase"/>
    <property type="match status" value="1"/>
</dbReference>
<evidence type="ECO:0000259" key="2">
    <source>
        <dbReference type="Pfam" id="PF01593"/>
    </source>
</evidence>
<dbReference type="Gene3D" id="3.50.50.60">
    <property type="entry name" value="FAD/NAD(P)-binding domain"/>
    <property type="match status" value="1"/>
</dbReference>
<sequence length="178" mass="18888">MAGHAKFAAVYARPFWREAGWSGTATSRRGPLMEIHDASDAEGRIGALFGFVGAPPPYRSGIGPRVLAQQAIAQLVRLFGEQAAQPLWQGVQDWATEPATAAAADRQPLFEHPSYGAAGVPPAWRQRLLLAGTEFSSDHGGYLEGALDAAEVAVAALLAQRLLHTPVARSPIQQDTAP</sequence>
<evidence type="ECO:0000256" key="1">
    <source>
        <dbReference type="ARBA" id="ARBA00005995"/>
    </source>
</evidence>
<dbReference type="Proteomes" id="UP000321832">
    <property type="component" value="Unassembled WGS sequence"/>
</dbReference>
<proteinExistence type="inferred from homology"/>
<evidence type="ECO:0000313" key="3">
    <source>
        <dbReference type="EMBL" id="TXC66147.1"/>
    </source>
</evidence>
<comment type="similarity">
    <text evidence="1">Belongs to the flavin monoamine oxidase family.</text>
</comment>
<keyword evidence="4" id="KW-1185">Reference proteome</keyword>
<dbReference type="EMBL" id="VOPW01000001">
    <property type="protein sequence ID" value="TXC66147.1"/>
    <property type="molecule type" value="Genomic_DNA"/>
</dbReference>
<dbReference type="PANTHER" id="PTHR43563:SF1">
    <property type="entry name" value="AMINE OXIDASE [FLAVIN-CONTAINING] B"/>
    <property type="match status" value="1"/>
</dbReference>
<dbReference type="InterPro" id="IPR050703">
    <property type="entry name" value="Flavin_MAO"/>
</dbReference>
<dbReference type="SUPFAM" id="SSF54373">
    <property type="entry name" value="FAD-linked reductases, C-terminal domain"/>
    <property type="match status" value="1"/>
</dbReference>
<dbReference type="InterPro" id="IPR036188">
    <property type="entry name" value="FAD/NAD-bd_sf"/>
</dbReference>
<gene>
    <name evidence="3" type="ORF">FSC37_10060</name>
</gene>
<protein>
    <recommendedName>
        <fullName evidence="2">Amine oxidase domain-containing protein</fullName>
    </recommendedName>
</protein>
<dbReference type="InterPro" id="IPR002937">
    <property type="entry name" value="Amino_oxidase"/>
</dbReference>
<reference evidence="3 4" key="1">
    <citation type="submission" date="2019-08" db="EMBL/GenBank/DDBJ databases">
        <authorList>
            <person name="Khan S.A."/>
            <person name="Jeon C.O."/>
            <person name="Jeong S.E."/>
        </authorList>
    </citation>
    <scope>NUCLEOTIDE SEQUENCE [LARGE SCALE GENOMIC DNA]</scope>
    <source>
        <strain evidence="4">IMCC1728</strain>
    </source>
</reference>
<feature type="domain" description="Amine oxidase" evidence="2">
    <location>
        <begin position="5"/>
        <end position="157"/>
    </location>
</feature>
<name>A0A5C6TZW2_9BURK</name>
<organism evidence="3 4">
    <name type="scientific">Piscinibacter aquaticus</name>
    <dbReference type="NCBI Taxonomy" id="392597"/>
    <lineage>
        <taxon>Bacteria</taxon>
        <taxon>Pseudomonadati</taxon>
        <taxon>Pseudomonadota</taxon>
        <taxon>Betaproteobacteria</taxon>
        <taxon>Burkholderiales</taxon>
        <taxon>Sphaerotilaceae</taxon>
        <taxon>Piscinibacter</taxon>
    </lineage>
</organism>
<evidence type="ECO:0000313" key="4">
    <source>
        <dbReference type="Proteomes" id="UP000321832"/>
    </source>
</evidence>